<evidence type="ECO:0000313" key="1">
    <source>
        <dbReference type="EMBL" id="AJG18781.1"/>
    </source>
</evidence>
<dbReference type="OrthoDB" id="9787478at2"/>
<dbReference type="AlphaFoldDB" id="A0A0C4YDG8"/>
<dbReference type="Pfam" id="PF07505">
    <property type="entry name" value="DUF5131"/>
    <property type="match status" value="1"/>
</dbReference>
<dbReference type="STRING" id="68895.RR42_m1379"/>
<dbReference type="RefSeq" id="WP_043345055.1">
    <property type="nucleotide sequence ID" value="NZ_CP010536.1"/>
</dbReference>
<protein>
    <submittedName>
        <fullName evidence="1">Bacteriophage protein gp37</fullName>
    </submittedName>
</protein>
<keyword evidence="2" id="KW-1185">Reference proteome</keyword>
<sequence length="390" mass="43668">MSESTKIEWTDATFNPWIGCTKVSPACDHCYAEVSTPARTLRVAWGAKENRHRTSPDNWKLPRRWNAQHAEFFAANGRRRRVFCASLADVFDNAVDPAWRADLFKLIEATPNLDWLLLTKRIGNVAAMVPEATDLIDYGEGWQSIWGQGEWPVNVWLGATICNQEEADRDIPKLLAVPACVRFLSMEPLLGPVDISKWLDPWTCSDCGHHGSENDSGPCACADCGVEAKYDRSIGSARCPQCGKDDGTSDDVSDTCPKCESVRGWSRDYGFKFDSERKLLDWVIVGGESGTSARPMHPDWARSLRDQCAAADTPFLFKQWGEWAPPTKREDLRFLGDLMHAGRAIHVYGDGREPDGHFRQGDDHMLRIGKKAAGRLLDGIAHDEYPRDQS</sequence>
<dbReference type="Proteomes" id="UP000031843">
    <property type="component" value="Chromosome main"/>
</dbReference>
<gene>
    <name evidence="1" type="ORF">RR42_m1379</name>
</gene>
<reference evidence="1 2" key="1">
    <citation type="journal article" date="2015" name="Genome Announc.">
        <title>Complete Genome Sequence of Cupriavidus basilensis 4G11, Isolated from the Oak Ridge Field Research Center Site.</title>
        <authorList>
            <person name="Ray J."/>
            <person name="Waters R.J."/>
            <person name="Skerker J.M."/>
            <person name="Kuehl J.V."/>
            <person name="Price M.N."/>
            <person name="Huang J."/>
            <person name="Chakraborty R."/>
            <person name="Arkin A.P."/>
            <person name="Deutschbauer A."/>
        </authorList>
    </citation>
    <scope>NUCLEOTIDE SEQUENCE [LARGE SCALE GENOMIC DNA]</scope>
    <source>
        <strain evidence="1">4G11</strain>
    </source>
</reference>
<proteinExistence type="predicted"/>
<dbReference type="KEGG" id="cbw:RR42_m1379"/>
<name>A0A0C4YDG8_9BURK</name>
<dbReference type="InterPro" id="IPR011101">
    <property type="entry name" value="DUF5131"/>
</dbReference>
<evidence type="ECO:0000313" key="2">
    <source>
        <dbReference type="Proteomes" id="UP000031843"/>
    </source>
</evidence>
<organism evidence="1 2">
    <name type="scientific">Cupriavidus basilensis</name>
    <dbReference type="NCBI Taxonomy" id="68895"/>
    <lineage>
        <taxon>Bacteria</taxon>
        <taxon>Pseudomonadati</taxon>
        <taxon>Pseudomonadota</taxon>
        <taxon>Betaproteobacteria</taxon>
        <taxon>Burkholderiales</taxon>
        <taxon>Burkholderiaceae</taxon>
        <taxon>Cupriavidus</taxon>
    </lineage>
</organism>
<accession>A0A0C4YDG8</accession>
<dbReference type="EMBL" id="CP010536">
    <property type="protein sequence ID" value="AJG18781.1"/>
    <property type="molecule type" value="Genomic_DNA"/>
</dbReference>